<evidence type="ECO:0000256" key="1">
    <source>
        <dbReference type="ARBA" id="ARBA00004123"/>
    </source>
</evidence>
<dbReference type="InterPro" id="IPR029069">
    <property type="entry name" value="HotDog_dom_sf"/>
</dbReference>
<dbReference type="InterPro" id="IPR006683">
    <property type="entry name" value="Thioestr_dom"/>
</dbReference>
<comment type="catalytic activity">
    <reaction evidence="16">
        <text>hexanoyl-CoA + H2O = hexanoate + CoA + H(+)</text>
        <dbReference type="Rhea" id="RHEA:40115"/>
        <dbReference type="ChEBI" id="CHEBI:15377"/>
        <dbReference type="ChEBI" id="CHEBI:15378"/>
        <dbReference type="ChEBI" id="CHEBI:17120"/>
        <dbReference type="ChEBI" id="CHEBI:57287"/>
        <dbReference type="ChEBI" id="CHEBI:62620"/>
    </reaction>
    <physiologicalReaction direction="left-to-right" evidence="16">
        <dbReference type="Rhea" id="RHEA:40116"/>
    </physiologicalReaction>
</comment>
<dbReference type="GO" id="GO:0006629">
    <property type="term" value="P:lipid metabolic process"/>
    <property type="evidence" value="ECO:0007669"/>
    <property type="project" value="UniProtKB-KW"/>
</dbReference>
<dbReference type="FunFam" id="3.10.129.10:FF:000021">
    <property type="entry name" value="Acyl-coenzyme A thioesterase 13"/>
    <property type="match status" value="1"/>
</dbReference>
<evidence type="ECO:0000256" key="12">
    <source>
        <dbReference type="ARBA" id="ARBA00023242"/>
    </source>
</evidence>
<dbReference type="GO" id="GO:0005634">
    <property type="term" value="C:nucleus"/>
    <property type="evidence" value="ECO:0007669"/>
    <property type="project" value="UniProtKB-SubCell"/>
</dbReference>
<dbReference type="GO" id="GO:0005739">
    <property type="term" value="C:mitochondrion"/>
    <property type="evidence" value="ECO:0007669"/>
    <property type="project" value="UniProtKB-SubCell"/>
</dbReference>
<dbReference type="SUPFAM" id="SSF54637">
    <property type="entry name" value="Thioesterase/thiol ester dehydrase-isomerase"/>
    <property type="match status" value="1"/>
</dbReference>
<comment type="caution">
    <text evidence="25">The sequence shown here is derived from an EMBL/GenBank/DDBJ whole genome shotgun (WGS) entry which is preliminary data.</text>
</comment>
<keyword evidence="9" id="KW-0443">Lipid metabolism</keyword>
<dbReference type="InterPro" id="IPR003736">
    <property type="entry name" value="PAAI_dom"/>
</dbReference>
<evidence type="ECO:0000256" key="16">
    <source>
        <dbReference type="ARBA" id="ARBA00050199"/>
    </source>
</evidence>
<dbReference type="GO" id="GO:0047617">
    <property type="term" value="F:fatty acyl-CoA hydrolase activity"/>
    <property type="evidence" value="ECO:0007669"/>
    <property type="project" value="InterPro"/>
</dbReference>
<evidence type="ECO:0000256" key="3">
    <source>
        <dbReference type="ARBA" id="ARBA00004186"/>
    </source>
</evidence>
<evidence type="ECO:0000256" key="7">
    <source>
        <dbReference type="ARBA" id="ARBA00022801"/>
    </source>
</evidence>
<dbReference type="OMA" id="KQIMRAM"/>
<evidence type="ECO:0000256" key="13">
    <source>
        <dbReference type="ARBA" id="ARBA00047588"/>
    </source>
</evidence>
<dbReference type="Pfam" id="PF03061">
    <property type="entry name" value="4HBT"/>
    <property type="match status" value="1"/>
</dbReference>
<dbReference type="GO" id="GO:0005819">
    <property type="term" value="C:spindle"/>
    <property type="evidence" value="ECO:0007669"/>
    <property type="project" value="UniProtKB-SubCell"/>
</dbReference>
<dbReference type="Proteomes" id="UP000245119">
    <property type="component" value="Linkage Group LG10"/>
</dbReference>
<feature type="domain" description="Thioesterase" evidence="24">
    <location>
        <begin position="58"/>
        <end position="130"/>
    </location>
</feature>
<dbReference type="OrthoDB" id="46529at2759"/>
<reference evidence="25 26" key="1">
    <citation type="submission" date="2018-04" db="EMBL/GenBank/DDBJ databases">
        <title>The genome of golden apple snail Pomacea canaliculata provides insight into stress tolerance and invasive adaptation.</title>
        <authorList>
            <person name="Liu C."/>
            <person name="Liu B."/>
            <person name="Ren Y."/>
            <person name="Zhang Y."/>
            <person name="Wang H."/>
            <person name="Li S."/>
            <person name="Jiang F."/>
            <person name="Yin L."/>
            <person name="Zhang G."/>
            <person name="Qian W."/>
            <person name="Fan W."/>
        </authorList>
    </citation>
    <scope>NUCLEOTIDE SEQUENCE [LARGE SCALE GENOMIC DNA]</scope>
    <source>
        <strain evidence="25">SZHN2017</strain>
        <tissue evidence="25">Muscle</tissue>
    </source>
</reference>
<gene>
    <name evidence="25" type="ORF">C0Q70_17104</name>
</gene>
<dbReference type="STRING" id="400727.A0A2T7NRM8"/>
<dbReference type="CDD" id="cd03443">
    <property type="entry name" value="PaaI_thioesterase"/>
    <property type="match status" value="1"/>
</dbReference>
<comment type="catalytic activity">
    <reaction evidence="14">
        <text>decanoyl-CoA + H2O = decanoate + CoA + H(+)</text>
        <dbReference type="Rhea" id="RHEA:40059"/>
        <dbReference type="ChEBI" id="CHEBI:15377"/>
        <dbReference type="ChEBI" id="CHEBI:15378"/>
        <dbReference type="ChEBI" id="CHEBI:27689"/>
        <dbReference type="ChEBI" id="CHEBI:57287"/>
        <dbReference type="ChEBI" id="CHEBI:61430"/>
    </reaction>
    <physiologicalReaction direction="left-to-right" evidence="14">
        <dbReference type="Rhea" id="RHEA:40060"/>
    </physiologicalReaction>
</comment>
<evidence type="ECO:0000256" key="4">
    <source>
        <dbReference type="ARBA" id="ARBA00004514"/>
    </source>
</evidence>
<accession>A0A2T7NRM8</accession>
<evidence type="ECO:0000256" key="15">
    <source>
        <dbReference type="ARBA" id="ARBA00048074"/>
    </source>
</evidence>
<evidence type="ECO:0000256" key="23">
    <source>
        <dbReference type="ARBA" id="ARBA00083956"/>
    </source>
</evidence>
<protein>
    <recommendedName>
        <fullName evidence="20">Acyl-coenzyme A thioesterase 13</fullName>
    </recommendedName>
    <alternativeName>
        <fullName evidence="22">Hotdog-fold thioesterase superfamily member 2</fullName>
    </alternativeName>
    <alternativeName>
        <fullName evidence="21">Palmitoyl-CoA hydrolase</fullName>
    </alternativeName>
    <alternativeName>
        <fullName evidence="23">Thioesterase superfamily member 2</fullName>
    </alternativeName>
</protein>
<evidence type="ECO:0000313" key="26">
    <source>
        <dbReference type="Proteomes" id="UP000245119"/>
    </source>
</evidence>
<evidence type="ECO:0000259" key="24">
    <source>
        <dbReference type="Pfam" id="PF03061"/>
    </source>
</evidence>
<comment type="catalytic activity">
    <reaction evidence="13">
        <text>octanoyl-CoA + H2O = octanoate + CoA + H(+)</text>
        <dbReference type="Rhea" id="RHEA:30143"/>
        <dbReference type="ChEBI" id="CHEBI:15377"/>
        <dbReference type="ChEBI" id="CHEBI:15378"/>
        <dbReference type="ChEBI" id="CHEBI:25646"/>
        <dbReference type="ChEBI" id="CHEBI:57287"/>
        <dbReference type="ChEBI" id="CHEBI:57386"/>
    </reaction>
    <physiologicalReaction direction="left-to-right" evidence="13">
        <dbReference type="Rhea" id="RHEA:30144"/>
    </physiologicalReaction>
</comment>
<comment type="function">
    <text evidence="18">Catalyzes the hydrolysis of acyl-CoAs into free fatty acids and coenzyme A (CoASH), regulating their respective intracellular levels. Has acyl-CoA thioesterase activity towards medium (C12) and long-chain (C18) fatty acyl-CoA substrates. Can also hydrolyze 3-hydroxyphenylacetyl-CoA and 3,4-dihydroxyphenylacetyl-CoA (in vitro). May play a role in controlling adaptive thermogenesis.</text>
</comment>
<evidence type="ECO:0000256" key="19">
    <source>
        <dbReference type="ARBA" id="ARBA00064709"/>
    </source>
</evidence>
<dbReference type="PANTHER" id="PTHR21660">
    <property type="entry name" value="THIOESTERASE SUPERFAMILY MEMBER-RELATED"/>
    <property type="match status" value="1"/>
</dbReference>
<keyword evidence="11" id="KW-0206">Cytoskeleton</keyword>
<comment type="catalytic activity">
    <reaction evidence="17">
        <text>a fatty acyl-CoA + H2O = a fatty acid + CoA + H(+)</text>
        <dbReference type="Rhea" id="RHEA:16781"/>
        <dbReference type="ChEBI" id="CHEBI:15377"/>
        <dbReference type="ChEBI" id="CHEBI:15378"/>
        <dbReference type="ChEBI" id="CHEBI:28868"/>
        <dbReference type="ChEBI" id="CHEBI:57287"/>
        <dbReference type="ChEBI" id="CHEBI:77636"/>
    </reaction>
    <physiologicalReaction direction="left-to-right" evidence="17">
        <dbReference type="Rhea" id="RHEA:16782"/>
    </physiologicalReaction>
</comment>
<keyword evidence="7" id="KW-0378">Hydrolase</keyword>
<evidence type="ECO:0000256" key="18">
    <source>
        <dbReference type="ARBA" id="ARBA00058205"/>
    </source>
</evidence>
<keyword evidence="26" id="KW-1185">Reference proteome</keyword>
<comment type="subunit">
    <text evidence="19">Homotetramer. Interacts with PCTP.</text>
</comment>
<evidence type="ECO:0000313" key="25">
    <source>
        <dbReference type="EMBL" id="PVD23830.1"/>
    </source>
</evidence>
<evidence type="ECO:0000256" key="5">
    <source>
        <dbReference type="ARBA" id="ARBA00008324"/>
    </source>
</evidence>
<name>A0A2T7NRM8_POMCA</name>
<organism evidence="25 26">
    <name type="scientific">Pomacea canaliculata</name>
    <name type="common">Golden apple snail</name>
    <dbReference type="NCBI Taxonomy" id="400727"/>
    <lineage>
        <taxon>Eukaryota</taxon>
        <taxon>Metazoa</taxon>
        <taxon>Spiralia</taxon>
        <taxon>Lophotrochozoa</taxon>
        <taxon>Mollusca</taxon>
        <taxon>Gastropoda</taxon>
        <taxon>Caenogastropoda</taxon>
        <taxon>Architaenioglossa</taxon>
        <taxon>Ampullarioidea</taxon>
        <taxon>Ampullariidae</taxon>
        <taxon>Pomacea</taxon>
    </lineage>
</organism>
<evidence type="ECO:0000256" key="8">
    <source>
        <dbReference type="ARBA" id="ARBA00022990"/>
    </source>
</evidence>
<dbReference type="InterPro" id="IPR039298">
    <property type="entry name" value="ACOT13"/>
</dbReference>
<evidence type="ECO:0000256" key="6">
    <source>
        <dbReference type="ARBA" id="ARBA00022490"/>
    </source>
</evidence>
<comment type="similarity">
    <text evidence="5">Belongs to the thioesterase PaaI family.</text>
</comment>
<dbReference type="EMBL" id="PZQS01000010">
    <property type="protein sequence ID" value="PVD23830.1"/>
    <property type="molecule type" value="Genomic_DNA"/>
</dbReference>
<dbReference type="GO" id="GO:0005829">
    <property type="term" value="C:cytosol"/>
    <property type="evidence" value="ECO:0007669"/>
    <property type="project" value="UniProtKB-SubCell"/>
</dbReference>
<keyword evidence="12" id="KW-0539">Nucleus</keyword>
<evidence type="ECO:0000256" key="11">
    <source>
        <dbReference type="ARBA" id="ARBA00023212"/>
    </source>
</evidence>
<keyword evidence="6" id="KW-0963">Cytoplasm</keyword>
<evidence type="ECO:0000256" key="20">
    <source>
        <dbReference type="ARBA" id="ARBA00067273"/>
    </source>
</evidence>
<evidence type="ECO:0000256" key="9">
    <source>
        <dbReference type="ARBA" id="ARBA00023098"/>
    </source>
</evidence>
<keyword evidence="10" id="KW-0496">Mitochondrion</keyword>
<evidence type="ECO:0000256" key="22">
    <source>
        <dbReference type="ARBA" id="ARBA00081533"/>
    </source>
</evidence>
<sequence>MPHKAARALEIMRAFAKKRISSGRFDSAVLSKAIITGGSEGHVKCKIPVTPELLNGIGTLHGGAVATMVDSVSTWALVSVGKNVPGVSVDLSISFMKAANPGDTVVVEARVSHLGRRLAFLNVDVTSRSTGSLLAQGRHTKFVGGLGEKKNSTESSSTC</sequence>
<keyword evidence="8" id="KW-0007">Acetylation</keyword>
<proteinExistence type="inferred from homology"/>
<comment type="subcellular location">
    <subcellularLocation>
        <location evidence="3">Cytoplasm</location>
        <location evidence="3">Cytoskeleton</location>
        <location evidence="3">Spindle</location>
    </subcellularLocation>
    <subcellularLocation>
        <location evidence="4">Cytoplasm</location>
        <location evidence="4">Cytosol</location>
    </subcellularLocation>
    <subcellularLocation>
        <location evidence="2">Mitochondrion</location>
    </subcellularLocation>
    <subcellularLocation>
        <location evidence="1">Nucleus</location>
    </subcellularLocation>
</comment>
<dbReference type="PANTHER" id="PTHR21660:SF1">
    <property type="entry name" value="ACYL-COENZYME A THIOESTERASE 13"/>
    <property type="match status" value="1"/>
</dbReference>
<dbReference type="Gene3D" id="3.10.129.10">
    <property type="entry name" value="Hotdog Thioesterase"/>
    <property type="match status" value="1"/>
</dbReference>
<evidence type="ECO:0000256" key="17">
    <source>
        <dbReference type="ARBA" id="ARBA00052976"/>
    </source>
</evidence>
<dbReference type="NCBIfam" id="TIGR00369">
    <property type="entry name" value="unchar_dom_1"/>
    <property type="match status" value="1"/>
</dbReference>
<evidence type="ECO:0000256" key="21">
    <source>
        <dbReference type="ARBA" id="ARBA00075657"/>
    </source>
</evidence>
<evidence type="ECO:0000256" key="2">
    <source>
        <dbReference type="ARBA" id="ARBA00004173"/>
    </source>
</evidence>
<evidence type="ECO:0000256" key="10">
    <source>
        <dbReference type="ARBA" id="ARBA00023128"/>
    </source>
</evidence>
<comment type="catalytic activity">
    <reaction evidence="15">
        <text>dodecanoyl-CoA + H2O = dodecanoate + CoA + H(+)</text>
        <dbReference type="Rhea" id="RHEA:30135"/>
        <dbReference type="ChEBI" id="CHEBI:15377"/>
        <dbReference type="ChEBI" id="CHEBI:15378"/>
        <dbReference type="ChEBI" id="CHEBI:18262"/>
        <dbReference type="ChEBI" id="CHEBI:57287"/>
        <dbReference type="ChEBI" id="CHEBI:57375"/>
    </reaction>
    <physiologicalReaction direction="left-to-right" evidence="15">
        <dbReference type="Rhea" id="RHEA:30136"/>
    </physiologicalReaction>
</comment>
<dbReference type="AlphaFoldDB" id="A0A2T7NRM8"/>
<evidence type="ECO:0000256" key="14">
    <source>
        <dbReference type="ARBA" id="ARBA00047969"/>
    </source>
</evidence>